<dbReference type="EMBL" id="GGEC01068259">
    <property type="protein sequence ID" value="MBX48743.1"/>
    <property type="molecule type" value="Transcribed_RNA"/>
</dbReference>
<organism evidence="1">
    <name type="scientific">Rhizophora mucronata</name>
    <name type="common">Asiatic mangrove</name>
    <dbReference type="NCBI Taxonomy" id="61149"/>
    <lineage>
        <taxon>Eukaryota</taxon>
        <taxon>Viridiplantae</taxon>
        <taxon>Streptophyta</taxon>
        <taxon>Embryophyta</taxon>
        <taxon>Tracheophyta</taxon>
        <taxon>Spermatophyta</taxon>
        <taxon>Magnoliopsida</taxon>
        <taxon>eudicotyledons</taxon>
        <taxon>Gunneridae</taxon>
        <taxon>Pentapetalae</taxon>
        <taxon>rosids</taxon>
        <taxon>fabids</taxon>
        <taxon>Malpighiales</taxon>
        <taxon>Rhizophoraceae</taxon>
        <taxon>Rhizophora</taxon>
    </lineage>
</organism>
<protein>
    <submittedName>
        <fullName evidence="1">Uncharacterized protein</fullName>
    </submittedName>
</protein>
<reference evidence="1" key="1">
    <citation type="submission" date="2018-02" db="EMBL/GenBank/DDBJ databases">
        <title>Rhizophora mucronata_Transcriptome.</title>
        <authorList>
            <person name="Meera S.P."/>
            <person name="Sreeshan A."/>
            <person name="Augustine A."/>
        </authorList>
    </citation>
    <scope>NUCLEOTIDE SEQUENCE</scope>
    <source>
        <tissue evidence="1">Leaf</tissue>
    </source>
</reference>
<accession>A0A2P2P273</accession>
<sequence length="32" mass="3901">MLFCAEQKPKYIRSLIYFHKGIKQYQTPEPNQ</sequence>
<name>A0A2P2P273_RHIMU</name>
<proteinExistence type="predicted"/>
<evidence type="ECO:0000313" key="1">
    <source>
        <dbReference type="EMBL" id="MBX48743.1"/>
    </source>
</evidence>
<dbReference type="AlphaFoldDB" id="A0A2P2P273"/>